<evidence type="ECO:0000259" key="3">
    <source>
        <dbReference type="Pfam" id="PF05368"/>
    </source>
</evidence>
<comment type="caution">
    <text evidence="4">The sequence shown here is derived from an EMBL/GenBank/DDBJ whole genome shotgun (WGS) entry which is preliminary data.</text>
</comment>
<dbReference type="Proteomes" id="UP000605846">
    <property type="component" value="Unassembled WGS sequence"/>
</dbReference>
<protein>
    <recommendedName>
        <fullName evidence="3">NmrA-like domain-containing protein</fullName>
    </recommendedName>
</protein>
<dbReference type="InterPro" id="IPR051164">
    <property type="entry name" value="NmrA-like_oxidored"/>
</dbReference>
<keyword evidence="5" id="KW-1185">Reference proteome</keyword>
<dbReference type="PANTHER" id="PTHR42748">
    <property type="entry name" value="NITROGEN METABOLITE REPRESSION PROTEIN NMRA FAMILY MEMBER"/>
    <property type="match status" value="1"/>
</dbReference>
<accession>A0A8H7EQQ2</accession>
<evidence type="ECO:0000313" key="4">
    <source>
        <dbReference type="EMBL" id="KAF7722418.1"/>
    </source>
</evidence>
<dbReference type="OrthoDB" id="2223205at2759"/>
<feature type="domain" description="NmrA-like" evidence="3">
    <location>
        <begin position="9"/>
        <end position="205"/>
    </location>
</feature>
<evidence type="ECO:0000256" key="2">
    <source>
        <dbReference type="ARBA" id="ARBA00022857"/>
    </source>
</evidence>
<sequence length="361" mass="41634">MESETLANKFILVSNGDSYVGYVLARHLVEELNRCRISIKKHWRIRVLCVNRRKLKGLERMGADIQQVDYDSEAIIRKQLHHVKYLVFVPNMGDHRVSQGINILDCAAHHKVRNFSIGVGDAFKENVSFGHYLQLEKYVREKFAYYRWCIFRLGFLHQYFYYWSQMIESSGVIGMPLSEGDIFATVDVQDVCDCVATLLFSPKKQSNPDDDEIGIPERALKRIYQLTGPRNYSCAEMVKLLNKSLEDGEGANVSFDHISLEKMKAYFESIMVLKGKENPQQGLYKPGLLPDPHHYLNASAIDLFLDFMAVVRCRPQTDITNDVRDLSGKDPTDLRTFFRKNNKHFRPSYQVDKAATICRTS</sequence>
<evidence type="ECO:0000313" key="5">
    <source>
        <dbReference type="Proteomes" id="UP000605846"/>
    </source>
</evidence>
<dbReference type="SUPFAM" id="SSF51735">
    <property type="entry name" value="NAD(P)-binding Rossmann-fold domains"/>
    <property type="match status" value="1"/>
</dbReference>
<name>A0A8H7EQQ2_9FUNG</name>
<dbReference type="Pfam" id="PF05368">
    <property type="entry name" value="NmrA"/>
    <property type="match status" value="1"/>
</dbReference>
<dbReference type="InterPro" id="IPR036291">
    <property type="entry name" value="NAD(P)-bd_dom_sf"/>
</dbReference>
<dbReference type="EMBL" id="JABAYA010000196">
    <property type="protein sequence ID" value="KAF7722418.1"/>
    <property type="molecule type" value="Genomic_DNA"/>
</dbReference>
<keyword evidence="2" id="KW-0521">NADP</keyword>
<dbReference type="GO" id="GO:0005634">
    <property type="term" value="C:nucleus"/>
    <property type="evidence" value="ECO:0007669"/>
    <property type="project" value="TreeGrafter"/>
</dbReference>
<dbReference type="InterPro" id="IPR008030">
    <property type="entry name" value="NmrA-like"/>
</dbReference>
<gene>
    <name evidence="4" type="ORF">EC973_003157</name>
</gene>
<proteinExistence type="inferred from homology"/>
<dbReference type="Gene3D" id="3.40.50.720">
    <property type="entry name" value="NAD(P)-binding Rossmann-like Domain"/>
    <property type="match status" value="1"/>
</dbReference>
<comment type="similarity">
    <text evidence="1">Belongs to the NmrA-type oxidoreductase family.</text>
</comment>
<organism evidence="4 5">
    <name type="scientific">Apophysomyces ossiformis</name>
    <dbReference type="NCBI Taxonomy" id="679940"/>
    <lineage>
        <taxon>Eukaryota</taxon>
        <taxon>Fungi</taxon>
        <taxon>Fungi incertae sedis</taxon>
        <taxon>Mucoromycota</taxon>
        <taxon>Mucoromycotina</taxon>
        <taxon>Mucoromycetes</taxon>
        <taxon>Mucorales</taxon>
        <taxon>Mucorineae</taxon>
        <taxon>Mucoraceae</taxon>
        <taxon>Apophysomyces</taxon>
    </lineage>
</organism>
<evidence type="ECO:0000256" key="1">
    <source>
        <dbReference type="ARBA" id="ARBA00006328"/>
    </source>
</evidence>
<dbReference type="PANTHER" id="PTHR42748:SF7">
    <property type="entry name" value="NMRA LIKE REDOX SENSOR 1-RELATED"/>
    <property type="match status" value="1"/>
</dbReference>
<dbReference type="AlphaFoldDB" id="A0A8H7EQQ2"/>
<reference evidence="4" key="1">
    <citation type="submission" date="2020-01" db="EMBL/GenBank/DDBJ databases">
        <title>Genome Sequencing of Three Apophysomyces-Like Fungal Strains Confirms a Novel Fungal Genus in the Mucoromycota with divergent Burkholderia-like Endosymbiotic Bacteria.</title>
        <authorList>
            <person name="Stajich J.E."/>
            <person name="Macias A.M."/>
            <person name="Carter-House D."/>
            <person name="Lovett B."/>
            <person name="Kasson L.R."/>
            <person name="Berry K."/>
            <person name="Grigoriev I."/>
            <person name="Chang Y."/>
            <person name="Spatafora J."/>
            <person name="Kasson M.T."/>
        </authorList>
    </citation>
    <scope>NUCLEOTIDE SEQUENCE</scope>
    <source>
        <strain evidence="4">NRRL A-21654</strain>
    </source>
</reference>